<feature type="domain" description="Winged helix-turn-helix" evidence="1">
    <location>
        <begin position="145"/>
        <end position="207"/>
    </location>
</feature>
<protein>
    <submittedName>
        <fullName evidence="2">DNA-binding protein</fullName>
    </submittedName>
</protein>
<dbReference type="InterPro" id="IPR055245">
    <property type="entry name" value="HTH_proteobacteria"/>
</dbReference>
<dbReference type="EMBL" id="CP055904">
    <property type="protein sequence ID" value="QMR38986.1"/>
    <property type="molecule type" value="Genomic_DNA"/>
</dbReference>
<dbReference type="GO" id="GO:0003677">
    <property type="term" value="F:DNA binding"/>
    <property type="evidence" value="ECO:0007669"/>
    <property type="project" value="UniProtKB-KW"/>
</dbReference>
<keyword evidence="2" id="KW-0238">DNA-binding</keyword>
<evidence type="ECO:0000259" key="1">
    <source>
        <dbReference type="Pfam" id="PF14090"/>
    </source>
</evidence>
<reference evidence="3" key="1">
    <citation type="submission" date="2020-06" db="EMBL/GenBank/DDBJ databases">
        <title>REHAB project genomes.</title>
        <authorList>
            <person name="Shaw L.P."/>
        </authorList>
    </citation>
    <scope>NUCLEOTIDE SEQUENCE [LARGE SCALE GENOMIC DNA]</scope>
    <source>
        <strain evidence="3">RHBSTW-00938</strain>
    </source>
</reference>
<accession>A0AAP9QU63</accession>
<dbReference type="Pfam" id="PF14090">
    <property type="entry name" value="HTH_39"/>
    <property type="match status" value="1"/>
</dbReference>
<proteinExistence type="predicted"/>
<organism evidence="2 3">
    <name type="scientific">Klebsiella aerogenes</name>
    <name type="common">Enterobacter aerogenes</name>
    <dbReference type="NCBI Taxonomy" id="548"/>
    <lineage>
        <taxon>Bacteria</taxon>
        <taxon>Pseudomonadati</taxon>
        <taxon>Pseudomonadota</taxon>
        <taxon>Gammaproteobacteria</taxon>
        <taxon>Enterobacterales</taxon>
        <taxon>Enterobacteriaceae</taxon>
        <taxon>Klebsiella/Raoultella group</taxon>
        <taxon>Klebsiella</taxon>
    </lineage>
</organism>
<sequence length="218" mass="24724">MAGRIDYQIEKFQFIERNESPRITRQWAEVIAECQQEKANSETRLRTALLNVDYATSFELPFRLLLIRAPQLVDRLRHALALNQKNVVINGKKRGCVYSLKADLSAVPDEFRYRFVSRIIRSGPDAVSAAPYQQLAKEIKAPRERLRLALESGLQVNALDGLFWFGIQRIAADISALRSAGMAITTSEVEVADSLTRTTRMIAAYQVADLTHVIWTRC</sequence>
<dbReference type="RefSeq" id="WP_141238310.1">
    <property type="nucleotide sequence ID" value="NZ_CAYAFT010000001.1"/>
</dbReference>
<evidence type="ECO:0000313" key="3">
    <source>
        <dbReference type="Proteomes" id="UP000514462"/>
    </source>
</evidence>
<dbReference type="Proteomes" id="UP000514462">
    <property type="component" value="Chromosome"/>
</dbReference>
<name>A0AAP9QU63_KLEAE</name>
<evidence type="ECO:0000313" key="2">
    <source>
        <dbReference type="EMBL" id="QMR38986.1"/>
    </source>
</evidence>
<dbReference type="AlphaFoldDB" id="A0AAP9QU63"/>
<gene>
    <name evidence="2" type="ORF">HV331_05555</name>
</gene>